<dbReference type="RefSeq" id="WP_300953001.1">
    <property type="nucleotide sequence ID" value="NZ_JAUHJQ010000005.1"/>
</dbReference>
<name>A0ABT8FGT8_9ACTN</name>
<gene>
    <name evidence="1" type="ORF">QWY28_13140</name>
</gene>
<keyword evidence="2" id="KW-1185">Reference proteome</keyword>
<organism evidence="1 2">
    <name type="scientific">Nocardioides oceani</name>
    <dbReference type="NCBI Taxonomy" id="3058369"/>
    <lineage>
        <taxon>Bacteria</taxon>
        <taxon>Bacillati</taxon>
        <taxon>Actinomycetota</taxon>
        <taxon>Actinomycetes</taxon>
        <taxon>Propionibacteriales</taxon>
        <taxon>Nocardioidaceae</taxon>
        <taxon>Nocardioides</taxon>
    </lineage>
</organism>
<sequence>MYESRGPGGSPIPLQRVLNEAWPLRRKDGTPHAEGIPDRDPIPVRVRLVFEHDGESYLDGRAQRWTRTHVFVAVSDARIKIGAVWVQASDVRRR</sequence>
<protein>
    <submittedName>
        <fullName evidence="1">Uncharacterized protein</fullName>
    </submittedName>
</protein>
<proteinExistence type="predicted"/>
<dbReference type="EMBL" id="JAUHJQ010000005">
    <property type="protein sequence ID" value="MDN4173899.1"/>
    <property type="molecule type" value="Genomic_DNA"/>
</dbReference>
<evidence type="ECO:0000313" key="2">
    <source>
        <dbReference type="Proteomes" id="UP001168620"/>
    </source>
</evidence>
<dbReference type="Proteomes" id="UP001168620">
    <property type="component" value="Unassembled WGS sequence"/>
</dbReference>
<accession>A0ABT8FGT8</accession>
<evidence type="ECO:0000313" key="1">
    <source>
        <dbReference type="EMBL" id="MDN4173899.1"/>
    </source>
</evidence>
<reference evidence="1" key="1">
    <citation type="submission" date="2023-06" db="EMBL/GenBank/DDBJ databases">
        <title>Draft genome sequence of Nocardioides sp. SOB77.</title>
        <authorList>
            <person name="Zhang G."/>
        </authorList>
    </citation>
    <scope>NUCLEOTIDE SEQUENCE</scope>
    <source>
        <strain evidence="1">SOB77</strain>
    </source>
</reference>
<comment type="caution">
    <text evidence="1">The sequence shown here is derived from an EMBL/GenBank/DDBJ whole genome shotgun (WGS) entry which is preliminary data.</text>
</comment>